<dbReference type="Gene3D" id="3.40.50.1110">
    <property type="entry name" value="SGNH hydrolase"/>
    <property type="match status" value="2"/>
</dbReference>
<sequence length="523" mass="55236">MKNKFLYIPFLALGLGLVACEPEFKDEINAGTYTNGEADFTTYVAIGNSLTAGYMDGTVFRSGQNNSYPNILAKQFKLVGGGTFTQPSYEDDVNDLGGLILMGTPQTLTRMVINMSTGGPQNLAGTPTIEISKLQQKAYNNMGIPGAKSFHLLAAGYGNLQGLATKTANPYFVRHATTPTTTVLADAMSMNPTFFTNWIGSNDVLAYALSGGTGVDQKGNTNPATYGSDDITDPNVFAQVYATIMNTLTANGAKGVVATIPSVTSIPYFTTVKYNPLSVAALGETAGINTINQSLYGPMKAILTAVGAGDRIELLSTTSANPVIIVDKTLPNLSAQITAVASQVPELAPLAGYLGATFGQVRQANKNDLILLTASSAIGKTTTLPTGVPETLGVVGVTYPLGDALVLLPSEQQAITEATTAFNQIIRQIAASKNIPVADMNRIMNDLVAGLRNSDGQIYTADYFKGTGNLNTVMFSLDGVHPNSRGYAFVANEIIKVINQNYKARIPFVNVADYQGPKLVPSN</sequence>
<keyword evidence="2" id="KW-1185">Reference proteome</keyword>
<dbReference type="InterPro" id="IPR001087">
    <property type="entry name" value="GDSL"/>
</dbReference>
<dbReference type="GO" id="GO:0016787">
    <property type="term" value="F:hydrolase activity"/>
    <property type="evidence" value="ECO:0007669"/>
    <property type="project" value="UniProtKB-KW"/>
</dbReference>
<dbReference type="RefSeq" id="WP_290363948.1">
    <property type="nucleotide sequence ID" value="NZ_JAUFQU010000001.1"/>
</dbReference>
<gene>
    <name evidence="1" type="ORF">QW060_13210</name>
</gene>
<name>A0ABT8CU82_9FLAO</name>
<dbReference type="EMBL" id="JAUFQU010000001">
    <property type="protein sequence ID" value="MDN3708063.1"/>
    <property type="molecule type" value="Genomic_DNA"/>
</dbReference>
<dbReference type="PANTHER" id="PTHR30383">
    <property type="entry name" value="THIOESTERASE 1/PROTEASE 1/LYSOPHOSPHOLIPASE L1"/>
    <property type="match status" value="1"/>
</dbReference>
<dbReference type="InterPro" id="IPR036514">
    <property type="entry name" value="SGNH_hydro_sf"/>
</dbReference>
<reference evidence="2" key="1">
    <citation type="journal article" date="2019" name="Int. J. Syst. Evol. Microbiol.">
        <title>The Global Catalogue of Microorganisms (GCM) 10K type strain sequencing project: providing services to taxonomists for standard genome sequencing and annotation.</title>
        <authorList>
            <consortium name="The Broad Institute Genomics Platform"/>
            <consortium name="The Broad Institute Genome Sequencing Center for Infectious Disease"/>
            <person name="Wu L."/>
            <person name="Ma J."/>
        </authorList>
    </citation>
    <scope>NUCLEOTIDE SEQUENCE [LARGE SCALE GENOMIC DNA]</scope>
    <source>
        <strain evidence="2">CECT 7184</strain>
    </source>
</reference>
<dbReference type="PANTHER" id="PTHR30383:SF5">
    <property type="entry name" value="SGNH HYDROLASE-TYPE ESTERASE DOMAIN-CONTAINING PROTEIN"/>
    <property type="match status" value="1"/>
</dbReference>
<accession>A0ABT8CU82</accession>
<dbReference type="InterPro" id="IPR051532">
    <property type="entry name" value="Ester_Hydrolysis_Enzymes"/>
</dbReference>
<dbReference type="SUPFAM" id="SSF52266">
    <property type="entry name" value="SGNH hydrolase"/>
    <property type="match status" value="1"/>
</dbReference>
<dbReference type="Proteomes" id="UP001242368">
    <property type="component" value="Unassembled WGS sequence"/>
</dbReference>
<organism evidence="1 2">
    <name type="scientific">Paenimyroides ceti</name>
    <dbReference type="NCBI Taxonomy" id="395087"/>
    <lineage>
        <taxon>Bacteria</taxon>
        <taxon>Pseudomonadati</taxon>
        <taxon>Bacteroidota</taxon>
        <taxon>Flavobacteriia</taxon>
        <taxon>Flavobacteriales</taxon>
        <taxon>Flavobacteriaceae</taxon>
        <taxon>Paenimyroides</taxon>
    </lineage>
</organism>
<dbReference type="Pfam" id="PF00657">
    <property type="entry name" value="Lipase_GDSL"/>
    <property type="match status" value="1"/>
</dbReference>
<proteinExistence type="predicted"/>
<keyword evidence="1" id="KW-0378">Hydrolase</keyword>
<evidence type="ECO:0000313" key="1">
    <source>
        <dbReference type="EMBL" id="MDN3708063.1"/>
    </source>
</evidence>
<comment type="caution">
    <text evidence="1">The sequence shown here is derived from an EMBL/GenBank/DDBJ whole genome shotgun (WGS) entry which is preliminary data.</text>
</comment>
<dbReference type="PROSITE" id="PS51257">
    <property type="entry name" value="PROKAR_LIPOPROTEIN"/>
    <property type="match status" value="1"/>
</dbReference>
<evidence type="ECO:0000313" key="2">
    <source>
        <dbReference type="Proteomes" id="UP001242368"/>
    </source>
</evidence>
<protein>
    <submittedName>
        <fullName evidence="1">SGNH/GDSL hydrolase family protein</fullName>
    </submittedName>
</protein>